<gene>
    <name evidence="1" type="ORF">BUALT_Bualt14G0061700</name>
</gene>
<dbReference type="EMBL" id="WHWC01000014">
    <property type="protein sequence ID" value="KAG8369902.1"/>
    <property type="molecule type" value="Genomic_DNA"/>
</dbReference>
<name>A0AAV6WQQ9_9LAMI</name>
<sequence>MAYNLESRVRILEQILHPDQIRWILDHKKPQLESLLEKASSLKQILENSSPASGEKLESLESQITDAAHKAKDIIESHMVDQKLSKPKDESFILSPPDLQNVIDEFDSALKEVKKNAYGSQIQNSSSPGVSFMPEPSSTNFLVGLDGYALAEGSTDRRTN</sequence>
<dbReference type="Gene3D" id="1.20.5.4130">
    <property type="match status" value="1"/>
</dbReference>
<comment type="caution">
    <text evidence="1">The sequence shown here is derived from an EMBL/GenBank/DDBJ whole genome shotgun (WGS) entry which is preliminary data.</text>
</comment>
<accession>A0AAV6WQQ9</accession>
<dbReference type="AlphaFoldDB" id="A0AAV6WQQ9"/>
<dbReference type="Proteomes" id="UP000826271">
    <property type="component" value="Unassembled WGS sequence"/>
</dbReference>
<proteinExistence type="predicted"/>
<evidence type="ECO:0000313" key="1">
    <source>
        <dbReference type="EMBL" id="KAG8369902.1"/>
    </source>
</evidence>
<protein>
    <submittedName>
        <fullName evidence="1">Uncharacterized protein</fullName>
    </submittedName>
</protein>
<reference evidence="1" key="1">
    <citation type="submission" date="2019-10" db="EMBL/GenBank/DDBJ databases">
        <authorList>
            <person name="Zhang R."/>
            <person name="Pan Y."/>
            <person name="Wang J."/>
            <person name="Ma R."/>
            <person name="Yu S."/>
        </authorList>
    </citation>
    <scope>NUCLEOTIDE SEQUENCE</scope>
    <source>
        <strain evidence="1">LA-IB0</strain>
        <tissue evidence="1">Leaf</tissue>
    </source>
</reference>
<evidence type="ECO:0000313" key="2">
    <source>
        <dbReference type="Proteomes" id="UP000826271"/>
    </source>
</evidence>
<keyword evidence="2" id="KW-1185">Reference proteome</keyword>
<organism evidence="1 2">
    <name type="scientific">Buddleja alternifolia</name>
    <dbReference type="NCBI Taxonomy" id="168488"/>
    <lineage>
        <taxon>Eukaryota</taxon>
        <taxon>Viridiplantae</taxon>
        <taxon>Streptophyta</taxon>
        <taxon>Embryophyta</taxon>
        <taxon>Tracheophyta</taxon>
        <taxon>Spermatophyta</taxon>
        <taxon>Magnoliopsida</taxon>
        <taxon>eudicotyledons</taxon>
        <taxon>Gunneridae</taxon>
        <taxon>Pentapetalae</taxon>
        <taxon>asterids</taxon>
        <taxon>lamiids</taxon>
        <taxon>Lamiales</taxon>
        <taxon>Scrophulariaceae</taxon>
        <taxon>Buddlejeae</taxon>
        <taxon>Buddleja</taxon>
    </lineage>
</organism>